<gene>
    <name evidence="2" type="ORF">FHW36_103432</name>
</gene>
<dbReference type="SUPFAM" id="SSF55729">
    <property type="entry name" value="Acyl-CoA N-acyltransferases (Nat)"/>
    <property type="match status" value="1"/>
</dbReference>
<sequence length="193" mass="22369">MHHLFPDQFPVLQTSRLRLIEIQHVHQPDLFYLFTDKLVTQYYHVVPLREVADVRKIVDMLKQRFQDKQAIRWGIALENQQELIGTIGFNSWVAGHKAVLIYALVQEYWGKGIMTEAINAVVQYGFDTLQLKRIEAEVLQGNTGSERVLEKTGFQHEGLLRQGMMWNGVAYDINMYARLATDPPPGSIFIDRR</sequence>
<dbReference type="GO" id="GO:0008999">
    <property type="term" value="F:protein-N-terminal-alanine acetyltransferase activity"/>
    <property type="evidence" value="ECO:0007669"/>
    <property type="project" value="TreeGrafter"/>
</dbReference>
<reference evidence="2 3" key="1">
    <citation type="submission" date="2019-06" db="EMBL/GenBank/DDBJ databases">
        <title>Sorghum-associated microbial communities from plants grown in Nebraska, USA.</title>
        <authorList>
            <person name="Schachtman D."/>
        </authorList>
    </citation>
    <scope>NUCLEOTIDE SEQUENCE [LARGE SCALE GENOMIC DNA]</scope>
    <source>
        <strain evidence="2 3">1209</strain>
    </source>
</reference>
<keyword evidence="3" id="KW-1185">Reference proteome</keyword>
<dbReference type="InterPro" id="IPR051531">
    <property type="entry name" value="N-acetyltransferase"/>
</dbReference>
<feature type="domain" description="N-acetyltransferase" evidence="1">
    <location>
        <begin position="32"/>
        <end position="176"/>
    </location>
</feature>
<dbReference type="Pfam" id="PF13302">
    <property type="entry name" value="Acetyltransf_3"/>
    <property type="match status" value="1"/>
</dbReference>
<evidence type="ECO:0000259" key="1">
    <source>
        <dbReference type="PROSITE" id="PS51186"/>
    </source>
</evidence>
<protein>
    <submittedName>
        <fullName evidence="2">Ribosomal-protein-alanine N-acetyltransferase</fullName>
    </submittedName>
</protein>
<dbReference type="OrthoDB" id="9811523at2"/>
<dbReference type="Gene3D" id="3.40.630.30">
    <property type="match status" value="1"/>
</dbReference>
<dbReference type="InterPro" id="IPR016181">
    <property type="entry name" value="Acyl_CoA_acyltransferase"/>
</dbReference>
<dbReference type="InterPro" id="IPR000182">
    <property type="entry name" value="GNAT_dom"/>
</dbReference>
<dbReference type="EMBL" id="VIWO01000003">
    <property type="protein sequence ID" value="TWF41628.1"/>
    <property type="molecule type" value="Genomic_DNA"/>
</dbReference>
<dbReference type="Proteomes" id="UP000320811">
    <property type="component" value="Unassembled WGS sequence"/>
</dbReference>
<accession>A0A561PU78</accession>
<dbReference type="AlphaFoldDB" id="A0A561PU78"/>
<organism evidence="2 3">
    <name type="scientific">Chitinophaga polysaccharea</name>
    <dbReference type="NCBI Taxonomy" id="1293035"/>
    <lineage>
        <taxon>Bacteria</taxon>
        <taxon>Pseudomonadati</taxon>
        <taxon>Bacteroidota</taxon>
        <taxon>Chitinophagia</taxon>
        <taxon>Chitinophagales</taxon>
        <taxon>Chitinophagaceae</taxon>
        <taxon>Chitinophaga</taxon>
    </lineage>
</organism>
<proteinExistence type="predicted"/>
<dbReference type="GO" id="GO:0005737">
    <property type="term" value="C:cytoplasm"/>
    <property type="evidence" value="ECO:0007669"/>
    <property type="project" value="TreeGrafter"/>
</dbReference>
<evidence type="ECO:0000313" key="3">
    <source>
        <dbReference type="Proteomes" id="UP000320811"/>
    </source>
</evidence>
<name>A0A561PU78_9BACT</name>
<dbReference type="PANTHER" id="PTHR43792">
    <property type="entry name" value="GNAT FAMILY, PUTATIVE (AFU_ORTHOLOGUE AFUA_3G00765)-RELATED-RELATED"/>
    <property type="match status" value="1"/>
</dbReference>
<dbReference type="PANTHER" id="PTHR43792:SF9">
    <property type="entry name" value="RIBOSOMAL-PROTEIN-ALANINE ACETYLTRANSFERASE"/>
    <property type="match status" value="1"/>
</dbReference>
<comment type="caution">
    <text evidence="2">The sequence shown here is derived from an EMBL/GenBank/DDBJ whole genome shotgun (WGS) entry which is preliminary data.</text>
</comment>
<evidence type="ECO:0000313" key="2">
    <source>
        <dbReference type="EMBL" id="TWF41628.1"/>
    </source>
</evidence>
<dbReference type="PROSITE" id="PS51186">
    <property type="entry name" value="GNAT"/>
    <property type="match status" value="1"/>
</dbReference>
<keyword evidence="2" id="KW-0808">Transferase</keyword>
<dbReference type="RefSeq" id="WP_145669821.1">
    <property type="nucleotide sequence ID" value="NZ_VIWO01000003.1"/>
</dbReference>